<dbReference type="InterPro" id="IPR039852">
    <property type="entry name" value="CAND1/CAND2"/>
</dbReference>
<dbReference type="InterPro" id="IPR011989">
    <property type="entry name" value="ARM-like"/>
</dbReference>
<evidence type="ECO:0000259" key="5">
    <source>
        <dbReference type="Pfam" id="PF08623"/>
    </source>
</evidence>
<keyword evidence="3" id="KW-0833">Ubl conjugation pathway</keyword>
<name>A0A423WZZ7_9PEZI</name>
<dbReference type="InParanoid" id="A0A423WZZ7"/>
<feature type="domain" description="TATA-binding protein interacting (TIP20)" evidence="5">
    <location>
        <begin position="1144"/>
        <end position="1310"/>
    </location>
</feature>
<keyword evidence="7" id="KW-1185">Reference proteome</keyword>
<evidence type="ECO:0000256" key="3">
    <source>
        <dbReference type="ARBA" id="ARBA00022786"/>
    </source>
</evidence>
<dbReference type="Proteomes" id="UP000285146">
    <property type="component" value="Unassembled WGS sequence"/>
</dbReference>
<dbReference type="EMBL" id="LKEB01000032">
    <property type="protein sequence ID" value="ROW09101.1"/>
    <property type="molecule type" value="Genomic_DNA"/>
</dbReference>
<feature type="region of interest" description="Disordered" evidence="4">
    <location>
        <begin position="360"/>
        <end position="396"/>
    </location>
</feature>
<organism evidence="6 7">
    <name type="scientific">Cytospora leucostoma</name>
    <dbReference type="NCBI Taxonomy" id="1230097"/>
    <lineage>
        <taxon>Eukaryota</taxon>
        <taxon>Fungi</taxon>
        <taxon>Dikarya</taxon>
        <taxon>Ascomycota</taxon>
        <taxon>Pezizomycotina</taxon>
        <taxon>Sordariomycetes</taxon>
        <taxon>Sordariomycetidae</taxon>
        <taxon>Diaporthales</taxon>
        <taxon>Cytosporaceae</taxon>
        <taxon>Cytospora</taxon>
    </lineage>
</organism>
<gene>
    <name evidence="6" type="ORF">VPNG_05742</name>
</gene>
<dbReference type="STRING" id="1230097.A0A423WZZ7"/>
<sequence length="1381" mass="150513">MATSIPPNPTSHTVVQLLGKLNDNDPDFRFMALNDLIAVFGNAKNDMLYHDYNTAARTIDHVVKALDDQNGEVQNQAIKCLGPLVAKTPANLIAPLIEKLTTLKLQNSVDNSVPALALRNVIEALPRPQPGLPPTKDVTEAYTSISRVLMPRLLGRTPQALKNSGSGTIDGDALLNPETVDVIIEVVKCFGVMLSPYDEVQALQDVIITLLDNKKANSAVRKKAVIALSILAVFLLDEQLVAFLDRAVAVLKDPKSDPVTQRLYLTILGSMARSIPYRFGKHIENVVQLTLGFLAEQDLQDHLEEMGEGDDVGLEFAEVREASLVALEAFLASCPSEMRPYTDDTIAACLRYLKYDPNYAVDDDEDMDEEQEEEEDDDFGDDDEFETGGAFDDDDDASWKVRRTAAKALHTLVATRSNGDLLDNGVLYGQVAPPLIKRFDEREDNVRLEVISALSVLIRKTGEGIVPEFLLDSSLADGHAQPPQSRKRRRQSSVVSASSRFDGTGLVSPAAEKIPPTGPRADLAKLTPQIVKSSTKLLKSKSIPTRQATMNLLDDLILVQQGGLSDHLDQIIDLIIDAAKTAAAASSNSTSLSGSGGAASATPATLRVAALKFVGDIAKTHSSSLLQPHLPKLVNGIVGAVNDRFYKISSQAIVTVEEIGKAITPPRSRKTAQKYKSELSKLYDVIVERATAVDADAEVRQKAIHALGTLLARTSDTEDASLLPSDKRSKGLSIIADRLKNETTRLAAVRAIEEISAHPSPNFDPEWVRVVTLELAAQVRKANRALRGSSIQALKHLSLSPAGQQALDQTTIKTLVDALLPIIANADSHLHGATFRILASLVKVDPNGVVTPEFDTAICDFVQQNVVAAVLDSLLDIVTQIGQSGVGEDLMTRLLKDVGVSGDPLTVGKVIGTLLVASGGTGGVDINSFITEAETAEDKARGSLALSVLGEAALRLGAKSPLNAEIFTKHFGDEYDKFSLTAAMALGRAAAGSVEVYLPVILQSFQDAGAKQYLLLQSIKEVLLQSVDLGEFAQPIWDGLLASSQAEDNKAVCAECIGRLAIVDPEVYIPKLDKLLGDPTPAVRGIAVQALRYTFADSGDKFDAVLQKYLVSMLTAMLQDTDLDIRRLALTTFTSATNNKLDMVIGHLNKLMPFVLQESVIKPELIREVMMGPFKILVDDGLELRKGAYESLYALMEIALPRISIIELYDRIIAGLTDDNDIRALSNLMLSKLAIIDPQETIRRLDTIAEAFRATLSTKLKENAVKQEYEKQEEAARSVLRTTLLLWDRLKGSVGSGQCQIWITYWDWVNKDFERQLRQLREENDRIGHTFWGKGESFKACETLAKHEPVLQHRAGKRRSQANALSTARVLQRYTRYGTKV</sequence>
<protein>
    <recommendedName>
        <fullName evidence="5">TATA-binding protein interacting (TIP20) domain-containing protein</fullName>
    </recommendedName>
</protein>
<evidence type="ECO:0000256" key="4">
    <source>
        <dbReference type="SAM" id="MobiDB-lite"/>
    </source>
</evidence>
<proteinExistence type="inferred from homology"/>
<evidence type="ECO:0000313" key="6">
    <source>
        <dbReference type="EMBL" id="ROW09101.1"/>
    </source>
</evidence>
<evidence type="ECO:0000256" key="2">
    <source>
        <dbReference type="ARBA" id="ARBA00022737"/>
    </source>
</evidence>
<accession>A0A423WZZ7</accession>
<dbReference type="Gene3D" id="1.25.10.10">
    <property type="entry name" value="Leucine-rich Repeat Variant"/>
    <property type="match status" value="1"/>
</dbReference>
<dbReference type="Pfam" id="PF25782">
    <property type="entry name" value="TPR_CAND1"/>
    <property type="match status" value="1"/>
</dbReference>
<dbReference type="OrthoDB" id="6260732at2759"/>
<keyword evidence="2" id="KW-0677">Repeat</keyword>
<evidence type="ECO:0000256" key="1">
    <source>
        <dbReference type="ARBA" id="ARBA00007657"/>
    </source>
</evidence>
<dbReference type="InterPro" id="IPR013932">
    <property type="entry name" value="TATA-bd_TIP120"/>
</dbReference>
<evidence type="ECO:0000313" key="7">
    <source>
        <dbReference type="Proteomes" id="UP000285146"/>
    </source>
</evidence>
<comment type="similarity">
    <text evidence="1">Belongs to the CAND family.</text>
</comment>
<dbReference type="Pfam" id="PF08623">
    <property type="entry name" value="TIP120"/>
    <property type="match status" value="1"/>
</dbReference>
<dbReference type="InterPro" id="IPR016024">
    <property type="entry name" value="ARM-type_fold"/>
</dbReference>
<dbReference type="GO" id="GO:0010265">
    <property type="term" value="P:SCF complex assembly"/>
    <property type="evidence" value="ECO:0007669"/>
    <property type="project" value="InterPro"/>
</dbReference>
<feature type="region of interest" description="Disordered" evidence="4">
    <location>
        <begin position="477"/>
        <end position="501"/>
    </location>
</feature>
<dbReference type="SUPFAM" id="SSF48371">
    <property type="entry name" value="ARM repeat"/>
    <property type="match status" value="1"/>
</dbReference>
<dbReference type="PANTHER" id="PTHR12696">
    <property type="entry name" value="TIP120"/>
    <property type="match status" value="1"/>
</dbReference>
<comment type="caution">
    <text evidence="6">The sequence shown here is derived from an EMBL/GenBank/DDBJ whole genome shotgun (WGS) entry which is preliminary data.</text>
</comment>
<feature type="compositionally biased region" description="Acidic residues" evidence="4">
    <location>
        <begin position="361"/>
        <end position="396"/>
    </location>
</feature>
<reference evidence="6 7" key="1">
    <citation type="submission" date="2015-09" db="EMBL/GenBank/DDBJ databases">
        <title>Host preference determinants of Valsa canker pathogens revealed by comparative genomics.</title>
        <authorList>
            <person name="Yin Z."/>
            <person name="Huang L."/>
        </authorList>
    </citation>
    <scope>NUCLEOTIDE SEQUENCE [LARGE SCALE GENOMIC DNA]</scope>
    <source>
        <strain evidence="6 7">SXYLt</strain>
    </source>
</reference>